<gene>
    <name evidence="1" type="ORF">WJX73_002848</name>
</gene>
<dbReference type="EMBL" id="JALJOQ010000049">
    <property type="protein sequence ID" value="KAK9804584.1"/>
    <property type="molecule type" value="Genomic_DNA"/>
</dbReference>
<dbReference type="Proteomes" id="UP001465755">
    <property type="component" value="Unassembled WGS sequence"/>
</dbReference>
<evidence type="ECO:0000313" key="1">
    <source>
        <dbReference type="EMBL" id="KAK9804584.1"/>
    </source>
</evidence>
<organism evidence="1 2">
    <name type="scientific">Symbiochloris irregularis</name>
    <dbReference type="NCBI Taxonomy" id="706552"/>
    <lineage>
        <taxon>Eukaryota</taxon>
        <taxon>Viridiplantae</taxon>
        <taxon>Chlorophyta</taxon>
        <taxon>core chlorophytes</taxon>
        <taxon>Trebouxiophyceae</taxon>
        <taxon>Trebouxiales</taxon>
        <taxon>Trebouxiaceae</taxon>
        <taxon>Symbiochloris</taxon>
    </lineage>
</organism>
<comment type="caution">
    <text evidence="1">The sequence shown here is derived from an EMBL/GenBank/DDBJ whole genome shotgun (WGS) entry which is preliminary data.</text>
</comment>
<evidence type="ECO:0000313" key="2">
    <source>
        <dbReference type="Proteomes" id="UP001465755"/>
    </source>
</evidence>
<reference evidence="1 2" key="1">
    <citation type="journal article" date="2024" name="Nat. Commun.">
        <title>Phylogenomics reveals the evolutionary origins of lichenization in chlorophyte algae.</title>
        <authorList>
            <person name="Puginier C."/>
            <person name="Libourel C."/>
            <person name="Otte J."/>
            <person name="Skaloud P."/>
            <person name="Haon M."/>
            <person name="Grisel S."/>
            <person name="Petersen M."/>
            <person name="Berrin J.G."/>
            <person name="Delaux P.M."/>
            <person name="Dal Grande F."/>
            <person name="Keller J."/>
        </authorList>
    </citation>
    <scope>NUCLEOTIDE SEQUENCE [LARGE SCALE GENOMIC DNA]</scope>
    <source>
        <strain evidence="1 2">SAG 2036</strain>
    </source>
</reference>
<sequence length="68" mass="7921">MRIPSLAQPWSLLLFCTLFPPEQRRRAPGLQRFVGVSDAQRERQDVFFYPPSIICFTSCSTRRGFVKD</sequence>
<dbReference type="AlphaFoldDB" id="A0AAW1P9Y6"/>
<proteinExistence type="predicted"/>
<keyword evidence="2" id="KW-1185">Reference proteome</keyword>
<name>A0AAW1P9Y6_9CHLO</name>
<protein>
    <recommendedName>
        <fullName evidence="3">Secreted protein</fullName>
    </recommendedName>
</protein>
<accession>A0AAW1P9Y6</accession>
<evidence type="ECO:0008006" key="3">
    <source>
        <dbReference type="Google" id="ProtNLM"/>
    </source>
</evidence>